<dbReference type="Pfam" id="PF00135">
    <property type="entry name" value="COesterase"/>
    <property type="match status" value="1"/>
</dbReference>
<evidence type="ECO:0000259" key="1">
    <source>
        <dbReference type="Pfam" id="PF00135"/>
    </source>
</evidence>
<organism evidence="2 3">
    <name type="scientific">Trichoderma parareesei</name>
    <name type="common">Filamentous fungus</name>
    <dbReference type="NCBI Taxonomy" id="858221"/>
    <lineage>
        <taxon>Eukaryota</taxon>
        <taxon>Fungi</taxon>
        <taxon>Dikarya</taxon>
        <taxon>Ascomycota</taxon>
        <taxon>Pezizomycotina</taxon>
        <taxon>Sordariomycetes</taxon>
        <taxon>Hypocreomycetidae</taxon>
        <taxon>Hypocreales</taxon>
        <taxon>Hypocreaceae</taxon>
        <taxon>Trichoderma</taxon>
    </lineage>
</organism>
<dbReference type="SUPFAM" id="SSF53474">
    <property type="entry name" value="alpha/beta-Hydrolases"/>
    <property type="match status" value="1"/>
</dbReference>
<dbReference type="EMBL" id="LFMI01000456">
    <property type="protein sequence ID" value="OTA03907.1"/>
    <property type="molecule type" value="Genomic_DNA"/>
</dbReference>
<dbReference type="InterPro" id="IPR050309">
    <property type="entry name" value="Type-B_Carboxylest/Lipase"/>
</dbReference>
<dbReference type="Proteomes" id="UP000219286">
    <property type="component" value="Unassembled WGS sequence"/>
</dbReference>
<dbReference type="AlphaFoldDB" id="A0A2H2Z7G0"/>
<dbReference type="OrthoDB" id="4900271at2759"/>
<protein>
    <recommendedName>
        <fullName evidence="1">Carboxylesterase type B domain-containing protein</fullName>
    </recommendedName>
</protein>
<dbReference type="InterPro" id="IPR029058">
    <property type="entry name" value="AB_hydrolase_fold"/>
</dbReference>
<accession>A0A2H2Z7G0</accession>
<comment type="caution">
    <text evidence="2">The sequence shown here is derived from an EMBL/GenBank/DDBJ whole genome shotgun (WGS) entry which is preliminary data.</text>
</comment>
<keyword evidence="3" id="KW-1185">Reference proteome</keyword>
<reference evidence="2 3" key="1">
    <citation type="journal article" date="2015" name="Genome Announc.">
        <title>Genome sequence and annotation of Trichoderma parareesei, the ancestor of the cellulase producer Trichoderma reesei.</title>
        <authorList>
            <person name="Yang D."/>
            <person name="Pomraning K."/>
            <person name="Kopchinskiy A."/>
            <person name="Karimi Aghcheh R."/>
            <person name="Atanasova L."/>
            <person name="Chenthamara K."/>
            <person name="Baker S.E."/>
            <person name="Zhang R."/>
            <person name="Shen Q."/>
            <person name="Freitag M."/>
            <person name="Kubicek C.P."/>
            <person name="Druzhinina I.S."/>
        </authorList>
    </citation>
    <scope>NUCLEOTIDE SEQUENCE [LARGE SCALE GENOMIC DNA]</scope>
    <source>
        <strain evidence="2 3">CBS 125925</strain>
    </source>
</reference>
<evidence type="ECO:0000313" key="3">
    <source>
        <dbReference type="Proteomes" id="UP000219286"/>
    </source>
</evidence>
<sequence length="310" mass="34973">MVVINYRLNIFGFGASSDMLATQSIHSTIKGVNSGLRDQKLALIWIQRNIAAVGGDQDKVTIMGHSAGAISCHIHLLEAELDTKKPLFRKAFILSVQDKSPIDRLNLLKRIPAKELLRSVSDLHWRFFVMVIDELTIRKSNLDCEGPPNFGHEGMDNQVKGLSDEEIQVVLGTTSHEFSGYVRIANWDDDKFRSLFVSLHSAYNILPTTFADELFEGFVQFISDDTMCLRVHRAGEFLKAHRGKQALLRGKDPKRVGIQYRHFEFGNPFLGPSHNVAHHGVELIYLFGNFCEALERADRGILEGYSQKGY</sequence>
<name>A0A2H2Z7G0_TRIPA</name>
<dbReference type="InterPro" id="IPR002018">
    <property type="entry name" value="CarbesteraseB"/>
</dbReference>
<gene>
    <name evidence="2" type="ORF">A9Z42_0044710</name>
</gene>
<feature type="domain" description="Carboxylesterase type B" evidence="1">
    <location>
        <begin position="2"/>
        <end position="96"/>
    </location>
</feature>
<dbReference type="PANTHER" id="PTHR11559">
    <property type="entry name" value="CARBOXYLESTERASE"/>
    <property type="match status" value="1"/>
</dbReference>
<proteinExistence type="predicted"/>
<evidence type="ECO:0000313" key="2">
    <source>
        <dbReference type="EMBL" id="OTA03907.1"/>
    </source>
</evidence>
<dbReference type="Gene3D" id="3.40.50.1820">
    <property type="entry name" value="alpha/beta hydrolase"/>
    <property type="match status" value="2"/>
</dbReference>